<accession>A0A0E9RGD4</accession>
<proteinExistence type="predicted"/>
<reference evidence="1" key="1">
    <citation type="submission" date="2014-11" db="EMBL/GenBank/DDBJ databases">
        <authorList>
            <person name="Amaro Gonzalez C."/>
        </authorList>
    </citation>
    <scope>NUCLEOTIDE SEQUENCE</scope>
</reference>
<name>A0A0E9RGD4_ANGAN</name>
<protein>
    <submittedName>
        <fullName evidence="1">Uncharacterized protein</fullName>
    </submittedName>
</protein>
<reference evidence="1" key="2">
    <citation type="journal article" date="2015" name="Fish Shellfish Immunol.">
        <title>Early steps in the European eel (Anguilla anguilla)-Vibrio vulnificus interaction in the gills: Role of the RtxA13 toxin.</title>
        <authorList>
            <person name="Callol A."/>
            <person name="Pajuelo D."/>
            <person name="Ebbesson L."/>
            <person name="Teles M."/>
            <person name="MacKenzie S."/>
            <person name="Amaro C."/>
        </authorList>
    </citation>
    <scope>NUCLEOTIDE SEQUENCE</scope>
</reference>
<sequence length="25" mass="2844">MCDVILRDGYGCNLYVYSICIFVLA</sequence>
<dbReference type="EMBL" id="GBXM01080413">
    <property type="protein sequence ID" value="JAH28164.1"/>
    <property type="molecule type" value="Transcribed_RNA"/>
</dbReference>
<organism evidence="1">
    <name type="scientific">Anguilla anguilla</name>
    <name type="common">European freshwater eel</name>
    <name type="synonym">Muraena anguilla</name>
    <dbReference type="NCBI Taxonomy" id="7936"/>
    <lineage>
        <taxon>Eukaryota</taxon>
        <taxon>Metazoa</taxon>
        <taxon>Chordata</taxon>
        <taxon>Craniata</taxon>
        <taxon>Vertebrata</taxon>
        <taxon>Euteleostomi</taxon>
        <taxon>Actinopterygii</taxon>
        <taxon>Neopterygii</taxon>
        <taxon>Teleostei</taxon>
        <taxon>Anguilliformes</taxon>
        <taxon>Anguillidae</taxon>
        <taxon>Anguilla</taxon>
    </lineage>
</organism>
<dbReference type="AlphaFoldDB" id="A0A0E9RGD4"/>
<evidence type="ECO:0000313" key="1">
    <source>
        <dbReference type="EMBL" id="JAH28164.1"/>
    </source>
</evidence>